<dbReference type="Proteomes" id="UP000183832">
    <property type="component" value="Unassembled WGS sequence"/>
</dbReference>
<keyword evidence="3" id="KW-1185">Reference proteome</keyword>
<dbReference type="EMBL" id="CVRI01000036">
    <property type="protein sequence ID" value="CRK93124.1"/>
    <property type="molecule type" value="Genomic_DNA"/>
</dbReference>
<evidence type="ECO:0000313" key="2">
    <source>
        <dbReference type="EMBL" id="CRK93124.1"/>
    </source>
</evidence>
<evidence type="ECO:0000256" key="1">
    <source>
        <dbReference type="SAM" id="Phobius"/>
    </source>
</evidence>
<keyword evidence="1" id="KW-0812">Transmembrane</keyword>
<protein>
    <submittedName>
        <fullName evidence="2">CLUMA_CG006631, isoform A</fullName>
    </submittedName>
</protein>
<feature type="transmembrane region" description="Helical" evidence="1">
    <location>
        <begin position="41"/>
        <end position="66"/>
    </location>
</feature>
<keyword evidence="1" id="KW-1133">Transmembrane helix</keyword>
<name>A0A1J1I0L6_9DIPT</name>
<gene>
    <name evidence="2" type="ORF">CLUMA_CG006631</name>
</gene>
<proteinExistence type="predicted"/>
<keyword evidence="1" id="KW-0472">Membrane</keyword>
<sequence>MIDQKFYIPIPFTITRYPRREAKTSNAGNFYFILYKKNSPLLVATATLFISTGFCSISITIGRFLYSHDFTVPKEGEKTLLTRAIHKISEVKSYKTRVDIEVIY</sequence>
<accession>A0A1J1I0L6</accession>
<dbReference type="AlphaFoldDB" id="A0A1J1I0L6"/>
<evidence type="ECO:0000313" key="3">
    <source>
        <dbReference type="Proteomes" id="UP000183832"/>
    </source>
</evidence>
<organism evidence="2 3">
    <name type="scientific">Clunio marinus</name>
    <dbReference type="NCBI Taxonomy" id="568069"/>
    <lineage>
        <taxon>Eukaryota</taxon>
        <taxon>Metazoa</taxon>
        <taxon>Ecdysozoa</taxon>
        <taxon>Arthropoda</taxon>
        <taxon>Hexapoda</taxon>
        <taxon>Insecta</taxon>
        <taxon>Pterygota</taxon>
        <taxon>Neoptera</taxon>
        <taxon>Endopterygota</taxon>
        <taxon>Diptera</taxon>
        <taxon>Nematocera</taxon>
        <taxon>Chironomoidea</taxon>
        <taxon>Chironomidae</taxon>
        <taxon>Clunio</taxon>
    </lineage>
</organism>
<reference evidence="2 3" key="1">
    <citation type="submission" date="2015-04" db="EMBL/GenBank/DDBJ databases">
        <authorList>
            <person name="Syromyatnikov M.Y."/>
            <person name="Popov V.N."/>
        </authorList>
    </citation>
    <scope>NUCLEOTIDE SEQUENCE [LARGE SCALE GENOMIC DNA]</scope>
</reference>